<dbReference type="Gene3D" id="2.60.40.10">
    <property type="entry name" value="Immunoglobulins"/>
    <property type="match status" value="2"/>
</dbReference>
<comment type="caution">
    <text evidence="8">The sequence shown here is derived from an EMBL/GenBank/DDBJ whole genome shotgun (WGS) entry which is preliminary data.</text>
</comment>
<dbReference type="Proteomes" id="UP000518288">
    <property type="component" value="Unassembled WGS sequence"/>
</dbReference>
<feature type="compositionally biased region" description="Polar residues" evidence="4">
    <location>
        <begin position="2380"/>
        <end position="2389"/>
    </location>
</feature>
<feature type="chain" id="PRO_5030715389" evidence="5">
    <location>
        <begin position="37"/>
        <end position="2389"/>
    </location>
</feature>
<evidence type="ECO:0000313" key="9">
    <source>
        <dbReference type="Proteomes" id="UP000518288"/>
    </source>
</evidence>
<feature type="region of interest" description="Disordered" evidence="4">
    <location>
        <begin position="1778"/>
        <end position="1797"/>
    </location>
</feature>
<feature type="domain" description="DUF11" evidence="6">
    <location>
        <begin position="2078"/>
        <end position="2187"/>
    </location>
</feature>
<name>A0A7Y9UCY3_9BURK</name>
<dbReference type="SUPFAM" id="SSF117074">
    <property type="entry name" value="Hypothetical protein PA1324"/>
    <property type="match status" value="1"/>
</dbReference>
<feature type="region of interest" description="Disordered" evidence="4">
    <location>
        <begin position="937"/>
        <end position="964"/>
    </location>
</feature>
<gene>
    <name evidence="8" type="ORF">BDD16_003035</name>
</gene>
<evidence type="ECO:0000313" key="8">
    <source>
        <dbReference type="EMBL" id="NYG34049.1"/>
    </source>
</evidence>
<feature type="domain" description="SD-repeat containing protein B" evidence="7">
    <location>
        <begin position="1803"/>
        <end position="1890"/>
    </location>
</feature>
<dbReference type="NCBIfam" id="TIGR01451">
    <property type="entry name" value="B_ant_repeat"/>
    <property type="match status" value="1"/>
</dbReference>
<evidence type="ECO:0000256" key="3">
    <source>
        <dbReference type="ARBA" id="ARBA00022729"/>
    </source>
</evidence>
<evidence type="ECO:0000256" key="2">
    <source>
        <dbReference type="ARBA" id="ARBA00022525"/>
    </source>
</evidence>
<evidence type="ECO:0000256" key="4">
    <source>
        <dbReference type="SAM" id="MobiDB-lite"/>
    </source>
</evidence>
<reference evidence="8 9" key="1">
    <citation type="submission" date="2020-07" db="EMBL/GenBank/DDBJ databases">
        <title>Genomic Encyclopedia of Archaeal and Bacterial Type Strains, Phase II (KMG-II): from individual species to whole genera.</title>
        <authorList>
            <person name="Goeker M."/>
        </authorList>
    </citation>
    <scope>NUCLEOTIDE SEQUENCE [LARGE SCALE GENOMIC DNA]</scope>
    <source>
        <strain evidence="8 9">DSM 21226</strain>
    </source>
</reference>
<comment type="subcellular location">
    <subcellularLocation>
        <location evidence="1">Secreted</location>
    </subcellularLocation>
</comment>
<accession>A0A7Y9UCY3</accession>
<dbReference type="InterPro" id="IPR013783">
    <property type="entry name" value="Ig-like_fold"/>
</dbReference>
<evidence type="ECO:0000259" key="6">
    <source>
        <dbReference type="Pfam" id="PF01345"/>
    </source>
</evidence>
<dbReference type="InterPro" id="IPR033764">
    <property type="entry name" value="Sdr_B"/>
</dbReference>
<organism evidence="8 9">
    <name type="scientific">Sphaerotilus montanus</name>
    <dbReference type="NCBI Taxonomy" id="522889"/>
    <lineage>
        <taxon>Bacteria</taxon>
        <taxon>Pseudomonadati</taxon>
        <taxon>Pseudomonadota</taxon>
        <taxon>Betaproteobacteria</taxon>
        <taxon>Burkholderiales</taxon>
        <taxon>Sphaerotilaceae</taxon>
        <taxon>Sphaerotilus</taxon>
    </lineage>
</organism>
<sequence length="2389" mass="233555">MSSHATRAHRFSTFHALVRWLAVLLLGSVMASVAQAASFNWSAASCITAGNCTTVGSITRFSNAVVGVNARDILLEVIETTNGASVYAAAIGTVNGGASYIDGKVGTNLAPSAVSQVRFRLRFVNPGTTTDNPLPGPVYFTSLDTDGMQSAVSGGYRERFEIITPTSTVAIGPQLESTSALVPGGVAYSPIICANGTTVGCNDSSYGGTGNYVFYPLLSTTPNVAATAVYTGMVGNIDFAFGLEVSAAGPGSVQESFRQYGIAGGVPDADMVPTLIQCTPDPVAAGAATTCALTCTNNGPDVAINPSCDFTGTLPAGAVRSAGCGTLTGLLTSGSSRACSITFTPTVGGTLNLTGGTGAANDTNGGAVVTAGNNPSTGSVVVTAPTTADMSPVFGNLPALLSPGASHSGLTLTCSNAVGGAAALAATCVPTASAGVVSAVNCLPVSGSPVAAGASIACTFSYTAPGNAGGSDTADTAVVFTGTTGATNDAVATNNTATAPVPLLDAVDESTTTPYGTAALLGVLTNDTRGATPASFGSVSLTVLVAPTPGSTIDPSSGAFSTTAATLPGTYTVTYQLCANPALTPAVCDTATATIVVGPGADMVPTFGALPGAVHPGQLYTGLTLNCTNVAGGASAATARGTLCQPQASVGTVSNVVCTPLVGADVASGAVQTCSFSYQAPGTQGGTDEPTTAVTFTGTTGAANDLNGGLTTGGNNLVTAAAVVIDALDDTATRAGGLTGQTSPLDPNDQIPTGSVYTLRAGGTCANASVSTTGLATYDVPAAGTCTVPYQVCAPAPNATACDTATLTVTATSADMAAAFSGLPTVVHPGQTLTGLGLSCTNVAATGAATAATCAPTVSAGTVSALSCSPPVGGAVAAGAAIACTFSYTAPGVQGGADEPVLSVVFTGTTSASNDSNAANNVVQSPATVIDAVDDRIGQPGGSTGRTTPLAPNDQVPTGSSFTGTGGTCARASVGSTGIATYDVPASGNCTVTYQVCAPAPAQTTCDFATLTVTAGAADLSPAFSNLPRVVGPGQRYTGLALTCTNVAGGAVATSPTCAPEASVGSVADLVCTPAPGAELAAGAAIACTFSYTAPGTRGGVNEPAENVVFRGLTGALNDSDGGTSANGNNLTLASAVLIDALDDTDFHPAGLTGQTTNVAENDQFPAGSTFTRTGGTCTFASMAPTGLATYDMPATGACTVVYQVCAPAPDTASCDTATLTATVNSSDMVPAFSGLPTAVFPGQQLTGLGLSCRNATGVAAATGALCQPSVSVGTITSLQCTPASGSTVAAGAAIACTFDYTAPGALGGSRETATAVVFTGTTGAANDSNGGLTTGGNNSVSSSATLIDAVSDGPATVPSTGARVPLYGNDTLGGSTVAAVQVVPTLVDTSSLIGATVDAATGELVVPAGAAPGSYTLTYQICAAGSTTVCDRATVLVTVQGADMVPTFTGLPGAASPGSTVTGTLTCANSGPSAATQATCAATGATVGACTVGGVAVALPVASLPAGSAIVCALTATAPASGVVNLTGLTGATNDTQGGTGPGGNNSTTTALPVIDAVNDGPVAVPATGSTIALLTNDTLGGSPVVPAQLTLTLTSPGGLTGATVDPQGRLTVPANTTPGPYTLTYQICVNPATTPAACDTATVTVNVLGQPDLQVSKIHSPAVFTERHTGTYTIAARNTGGFATSLPYTVVDTLPAGMTVAAVPTGSGWDCSTTALGATSATCTASTPIAAGASAAPITLVVNVAAGACAAPDANGLCSVANGTALVNHVRISGGGESGAGGTGDNNTATDPTPVQQAGAISGRVWGDTNHDRVQSGSESGVAGMAVEVLDAGGAVVGTSTTDALGDYRVDGLVPGTGFAVRFRDPVSGAYFGRPVSNDPAGGNDPTAATGTGVVTSGTIRNLTVPSGQRARINQSLPLDPSGVVYGTDSRAPVGGVRVELLDAAGAVVPAGCLVGGANSVVTSAAGTLAGVYSFLLNNPAPAGCPGAATYQLRTTPTSDYVVSRTLPAQAGTLTPPVGCTNGAAGGICTVQAQNVAPTGTEPTTWYTALRLDPAAGPDVVNNHIPLDPSVVPALLVIKTGDRAQAELGDSVRYTVVIKRSDSGNALLPALEVVDMLPAGFRYIDGTAQVNGVSIADPVGKPGPALRFSLGAMASGSTVTLTYRVRLGVGAMQGTGINSAQATGTPGATCGTTPNALCSNVSQFRVRVTGGVFAAEACVVGKVFVDCNHNHVQDDEELGIPGVRMYLTDGTSLISDVEGKYSLCGLAPRTQVLVVDQTTLPRGSRLTTTSSRNAGDAGSLFLDLKNGELHRADVVEGSCSNRVLEQVKARRARGETQGVDTEQRGQVLRFDGKPVTAPAQATDSARQRGGTVKPRQPDSGSTTGAAQ</sequence>
<evidence type="ECO:0000256" key="1">
    <source>
        <dbReference type="ARBA" id="ARBA00004613"/>
    </source>
</evidence>
<keyword evidence="3 5" id="KW-0732">Signal</keyword>
<dbReference type="GO" id="GO:0005576">
    <property type="term" value="C:extracellular region"/>
    <property type="evidence" value="ECO:0007669"/>
    <property type="project" value="UniProtKB-SubCell"/>
</dbReference>
<evidence type="ECO:0000259" key="7">
    <source>
        <dbReference type="Pfam" id="PF17210"/>
    </source>
</evidence>
<dbReference type="EMBL" id="JACCFH010000001">
    <property type="protein sequence ID" value="NYG34049.1"/>
    <property type="molecule type" value="Genomic_DNA"/>
</dbReference>
<feature type="region of interest" description="Disordered" evidence="4">
    <location>
        <begin position="2331"/>
        <end position="2389"/>
    </location>
</feature>
<keyword evidence="2" id="KW-0964">Secreted</keyword>
<dbReference type="InterPro" id="IPR001434">
    <property type="entry name" value="OmcB-like_DUF11"/>
</dbReference>
<dbReference type="Pfam" id="PF17210">
    <property type="entry name" value="SdrD_B"/>
    <property type="match status" value="1"/>
</dbReference>
<dbReference type="Pfam" id="PF01345">
    <property type="entry name" value="DUF11"/>
    <property type="match status" value="1"/>
</dbReference>
<keyword evidence="9" id="KW-1185">Reference proteome</keyword>
<proteinExistence type="predicted"/>
<feature type="signal peptide" evidence="5">
    <location>
        <begin position="1"/>
        <end position="36"/>
    </location>
</feature>
<dbReference type="InterPro" id="IPR047589">
    <property type="entry name" value="DUF11_rpt"/>
</dbReference>
<dbReference type="RefSeq" id="WP_179634742.1">
    <property type="nucleotide sequence ID" value="NZ_JACCFH010000001.1"/>
</dbReference>
<feature type="compositionally biased region" description="Low complexity" evidence="4">
    <location>
        <begin position="1787"/>
        <end position="1796"/>
    </location>
</feature>
<protein>
    <submittedName>
        <fullName evidence="8">Putative repeat protein (TIGR01451 family)</fullName>
    </submittedName>
</protein>
<evidence type="ECO:0000256" key="5">
    <source>
        <dbReference type="SAM" id="SignalP"/>
    </source>
</evidence>